<reference evidence="6" key="2">
    <citation type="journal article" date="2023" name="IMA Fungus">
        <title>Comparative genomic study of the Penicillium genus elucidates a diverse pangenome and 15 lateral gene transfer events.</title>
        <authorList>
            <person name="Petersen C."/>
            <person name="Sorensen T."/>
            <person name="Nielsen M.R."/>
            <person name="Sondergaard T.E."/>
            <person name="Sorensen J.L."/>
            <person name="Fitzpatrick D.A."/>
            <person name="Frisvad J.C."/>
            <person name="Nielsen K.L."/>
        </authorList>
    </citation>
    <scope>NUCLEOTIDE SEQUENCE</scope>
    <source>
        <strain evidence="6">IBT 30761</strain>
    </source>
</reference>
<dbReference type="GO" id="GO:0016874">
    <property type="term" value="F:ligase activity"/>
    <property type="evidence" value="ECO:0007669"/>
    <property type="project" value="UniProtKB-KW"/>
</dbReference>
<dbReference type="InterPro" id="IPR036736">
    <property type="entry name" value="ACP-like_sf"/>
</dbReference>
<dbReference type="GO" id="GO:0005737">
    <property type="term" value="C:cytoplasm"/>
    <property type="evidence" value="ECO:0007669"/>
    <property type="project" value="TreeGrafter"/>
</dbReference>
<evidence type="ECO:0000313" key="6">
    <source>
        <dbReference type="EMBL" id="KAJ5102461.1"/>
    </source>
</evidence>
<dbReference type="Proteomes" id="UP001149074">
    <property type="component" value="Unassembled WGS sequence"/>
</dbReference>
<keyword evidence="7" id="KW-1185">Reference proteome</keyword>
<dbReference type="OrthoDB" id="416786at2759"/>
<keyword evidence="4" id="KW-0677">Repeat</keyword>
<dbReference type="SUPFAM" id="SSF47336">
    <property type="entry name" value="ACP-like"/>
    <property type="match status" value="2"/>
</dbReference>
<name>A0A9W9FLJ2_9EURO</name>
<evidence type="ECO:0000313" key="7">
    <source>
        <dbReference type="Proteomes" id="UP001149074"/>
    </source>
</evidence>
<dbReference type="PROSITE" id="PS00012">
    <property type="entry name" value="PHOSPHOPANTETHEINE"/>
    <property type="match status" value="1"/>
</dbReference>
<evidence type="ECO:0000256" key="2">
    <source>
        <dbReference type="ARBA" id="ARBA00022553"/>
    </source>
</evidence>
<dbReference type="PANTHER" id="PTHR45527">
    <property type="entry name" value="NONRIBOSOMAL PEPTIDE SYNTHETASE"/>
    <property type="match status" value="1"/>
</dbReference>
<dbReference type="Pfam" id="PF00668">
    <property type="entry name" value="Condensation"/>
    <property type="match status" value="2"/>
</dbReference>
<dbReference type="Gene3D" id="3.30.300.30">
    <property type="match status" value="2"/>
</dbReference>
<accession>A0A9W9FLJ2</accession>
<dbReference type="InterPro" id="IPR020806">
    <property type="entry name" value="PKS_PP-bd"/>
</dbReference>
<evidence type="ECO:0000259" key="5">
    <source>
        <dbReference type="PROSITE" id="PS50075"/>
    </source>
</evidence>
<organism evidence="6 7">
    <name type="scientific">Penicillium argentinense</name>
    <dbReference type="NCBI Taxonomy" id="1131581"/>
    <lineage>
        <taxon>Eukaryota</taxon>
        <taxon>Fungi</taxon>
        <taxon>Dikarya</taxon>
        <taxon>Ascomycota</taxon>
        <taxon>Pezizomycotina</taxon>
        <taxon>Eurotiomycetes</taxon>
        <taxon>Eurotiomycetidae</taxon>
        <taxon>Eurotiales</taxon>
        <taxon>Aspergillaceae</taxon>
        <taxon>Penicillium</taxon>
    </lineage>
</organism>
<dbReference type="Pfam" id="PF00550">
    <property type="entry name" value="PP-binding"/>
    <property type="match status" value="2"/>
</dbReference>
<dbReference type="InterPro" id="IPR006162">
    <property type="entry name" value="Ppantetheine_attach_site"/>
</dbReference>
<keyword evidence="1" id="KW-0596">Phosphopantetheine</keyword>
<keyword evidence="2" id="KW-0597">Phosphoprotein</keyword>
<dbReference type="FunFam" id="3.30.559.30:FF:000002">
    <property type="entry name" value="Nonribosomal peptide synthase Pes1"/>
    <property type="match status" value="1"/>
</dbReference>
<feature type="domain" description="Carrier" evidence="5">
    <location>
        <begin position="2315"/>
        <end position="2391"/>
    </location>
</feature>
<dbReference type="NCBIfam" id="TIGR01733">
    <property type="entry name" value="AA-adenyl-dom"/>
    <property type="match status" value="2"/>
</dbReference>
<dbReference type="InterPro" id="IPR000873">
    <property type="entry name" value="AMP-dep_synth/lig_dom"/>
</dbReference>
<reference evidence="6" key="1">
    <citation type="submission" date="2022-11" db="EMBL/GenBank/DDBJ databases">
        <authorList>
            <person name="Petersen C."/>
        </authorList>
    </citation>
    <scope>NUCLEOTIDE SEQUENCE</scope>
    <source>
        <strain evidence="6">IBT 30761</strain>
    </source>
</reference>
<dbReference type="EMBL" id="JAPQKI010000004">
    <property type="protein sequence ID" value="KAJ5102461.1"/>
    <property type="molecule type" value="Genomic_DNA"/>
</dbReference>
<dbReference type="InterPro" id="IPR001242">
    <property type="entry name" value="Condensation_dom"/>
</dbReference>
<dbReference type="GeneID" id="81354463"/>
<dbReference type="Gene3D" id="3.30.559.30">
    <property type="entry name" value="Nonribosomal peptide synthetase, condensation domain"/>
    <property type="match status" value="2"/>
</dbReference>
<protein>
    <recommendedName>
        <fullName evidence="5">Carrier domain-containing protein</fullName>
    </recommendedName>
</protein>
<dbReference type="InterPro" id="IPR042099">
    <property type="entry name" value="ANL_N_sf"/>
</dbReference>
<gene>
    <name evidence="6" type="ORF">N7532_002990</name>
</gene>
<keyword evidence="3" id="KW-0436">Ligase</keyword>
<dbReference type="CDD" id="cd19534">
    <property type="entry name" value="E_NRPS"/>
    <property type="match status" value="1"/>
</dbReference>
<dbReference type="PROSITE" id="PS50075">
    <property type="entry name" value="CARRIER"/>
    <property type="match status" value="2"/>
</dbReference>
<comment type="caution">
    <text evidence="6">The sequence shown here is derived from an EMBL/GenBank/DDBJ whole genome shotgun (WGS) entry which is preliminary data.</text>
</comment>
<dbReference type="SUPFAM" id="SSF56801">
    <property type="entry name" value="Acetyl-CoA synthetase-like"/>
    <property type="match status" value="2"/>
</dbReference>
<dbReference type="SUPFAM" id="SSF52777">
    <property type="entry name" value="CoA-dependent acyltransferases"/>
    <property type="match status" value="4"/>
</dbReference>
<evidence type="ECO:0000256" key="4">
    <source>
        <dbReference type="ARBA" id="ARBA00022737"/>
    </source>
</evidence>
<dbReference type="InterPro" id="IPR010071">
    <property type="entry name" value="AA_adenyl_dom"/>
</dbReference>
<evidence type="ECO:0000256" key="3">
    <source>
        <dbReference type="ARBA" id="ARBA00022598"/>
    </source>
</evidence>
<feature type="domain" description="Carrier" evidence="5">
    <location>
        <begin position="781"/>
        <end position="857"/>
    </location>
</feature>
<dbReference type="GO" id="GO:0044550">
    <property type="term" value="P:secondary metabolite biosynthetic process"/>
    <property type="evidence" value="ECO:0007669"/>
    <property type="project" value="TreeGrafter"/>
</dbReference>
<dbReference type="CDD" id="cd19542">
    <property type="entry name" value="CT_NRPS-like"/>
    <property type="match status" value="1"/>
</dbReference>
<evidence type="ECO:0000256" key="1">
    <source>
        <dbReference type="ARBA" id="ARBA00022450"/>
    </source>
</evidence>
<dbReference type="SMART" id="SM00823">
    <property type="entry name" value="PKS_PP"/>
    <property type="match status" value="2"/>
</dbReference>
<dbReference type="CDD" id="cd05918">
    <property type="entry name" value="A_NRPS_SidN3_like"/>
    <property type="match status" value="2"/>
</dbReference>
<dbReference type="Gene3D" id="3.30.559.10">
    <property type="entry name" value="Chloramphenicol acetyltransferase-like domain"/>
    <property type="match status" value="2"/>
</dbReference>
<dbReference type="InterPro" id="IPR020845">
    <property type="entry name" value="AMP-binding_CS"/>
</dbReference>
<dbReference type="GO" id="GO:0043041">
    <property type="term" value="P:amino acid activation for nonribosomal peptide biosynthetic process"/>
    <property type="evidence" value="ECO:0007669"/>
    <property type="project" value="TreeGrafter"/>
</dbReference>
<dbReference type="RefSeq" id="XP_056475841.1">
    <property type="nucleotide sequence ID" value="XM_056615484.1"/>
</dbReference>
<dbReference type="InterPro" id="IPR009081">
    <property type="entry name" value="PP-bd_ACP"/>
</dbReference>
<dbReference type="InterPro" id="IPR045851">
    <property type="entry name" value="AMP-bd_C_sf"/>
</dbReference>
<dbReference type="FunFam" id="3.40.50.12780:FF:000014">
    <property type="entry name" value="Nonribosomal peptide synthetase 1"/>
    <property type="match status" value="2"/>
</dbReference>
<dbReference type="GO" id="GO:0031177">
    <property type="term" value="F:phosphopantetheine binding"/>
    <property type="evidence" value="ECO:0007669"/>
    <property type="project" value="InterPro"/>
</dbReference>
<dbReference type="PROSITE" id="PS00455">
    <property type="entry name" value="AMP_BINDING"/>
    <property type="match status" value="2"/>
</dbReference>
<dbReference type="Gene3D" id="1.10.1200.10">
    <property type="entry name" value="ACP-like"/>
    <property type="match status" value="2"/>
</dbReference>
<dbReference type="Pfam" id="PF00501">
    <property type="entry name" value="AMP-binding"/>
    <property type="match status" value="2"/>
</dbReference>
<proteinExistence type="predicted"/>
<dbReference type="FunFam" id="1.10.1200.10:FF:000005">
    <property type="entry name" value="Nonribosomal peptide synthetase 1"/>
    <property type="match status" value="1"/>
</dbReference>
<sequence>MAERKGDANGNALGQQLQARYATKHDIRGIFWHHCGVSPSTVVLAAWSILATRYSYLTKANFYSAMSLQQAAVPVEVMVESDNVVGKLLQELESRGLDKKVQGQPNDWHTQPYRPDDGGKLQALLIVETVAKIGGKDCSTRQAMGSSQYDVGDTNTFGGDAILLRCQIYEHALHLYVNVAPDMMRREEAESVGYWMERIVRQLTVEGGEVKKLKDIEMITERDLRSIWRWNATVPAAMEVCVHDLIADRTRQQPDASAICAWDGELTYRELDELSTRLAHHLLGLGVGPAIIVPLCFEKSMWTPVAMLGVMKAGGASVALDTTQPEERLRTIIQQVQPSVVLASAANQDLAGRVGASTVVPVDGANLERFSAFPSTRLQPVDPCSRLYVVFTSGSTGTPKGAVITHVNFSSAIKHQQGLLRFSTASRVYDFVSYAWDVSWSNILYTLTAGGCLCIPSTTDCHNNIAKSMCELAVNYAKLTPTVSHLFNPLDIPTLQVLVLGGEPMSKADMVKWSEHVHMVTTYGPAECTVVTTVDIIGHADLQDQSIGRGVGSRTWVVDPIETGRLLPVGCTGELVIEGPLVGQGYLGDAQKTTASFVEDPAWLLRGGPGCAGRRGRLYRTGDLVRYNPDGSLIFIGRKDAQVKIRGQRVELGEIEAHMARHFSIRQSASLLPKSGLCANRLVGFFSLKGIQQDDNDRSSIQLVPTKNTAQVRRHIEALEALLGDALPTYMVPSIWIALRDIPLSVSGKLDHKALEAWLFGMDSETYAKISNADCSSTSREPATDAERVLHDACSRVLNVPASSIDLQRSFVANGGDSISAMRLSPQCRAANIVFSVASLLKSKSLAAVARSSKVTTPSEISREEDFDEPFGLSPIQQWFFTQSPPSFNVKIMRRVSVDEIYRAISKIVRQHSMLRARFQRFAGNWTQRVLKPSDGLYHFGASQLKSLREVKSLTLQRHQDLDIERGPVFAADMYTLPGGDQYLILIAHHLVVDLVSWRIILGDLEALLAGDTLQVGLPFQVWNKLQTEKAMSYELDPEHVLPTEEISNDFGFWSFGQETPNAVGDHDVRSVKVDQHTTSLLLYDANNAFNTEPVDLLLSAVFDAFLCIFPRRKGLTIFNEGHGREPWSAEIDLSRTVGWFTTISPIHISRCIGSAPANIVRLVKDARRRLPSNGWAYFASRYLNRKGIGAFQAHRSTMEVAFNYHGQFQQLERDDSLFHNVTLDGVCGKGLALPASAIFDINVRIEDGLVYFFFSWNRHIAHQELIHGWITQVGPSLQSICDELTSMKTSSTLCDYEFLNLDYRGLEELESHVIPRIVSANNAAVEDVYPCSPMVDGILLSQLKEPDLYKTSQVYKIRSRGPNTVSLDGLAVAWQTVVARQPSLRTVFIAGIDGMAVFNQAVLKSYYGEVVLRKSQSEATALDMLKKLPPVDYRRLKPPTVSDNCVICQLEMSHAITDGGSIGITLRDWARAYAGSLSPCDLLETSRGFARALKSSPRTEKLAYWKTKLVGVEPCHFLHLSSAPQQDKGISTYSIDIGGEVFSQIRRFCEAQSITMGSLFQSAWALTLAACTGKDSVCFGYLASGRDLPIPGLEESIGAYANMMICRADLSRKWSGQRLVQHIHEQVLEDFGFQHCSLADIHHELNLPAGQSLFNTIMSFQKQDRDGAECVESHRLEFANIDGKNHTEYDIAVSVAHGISQLCVYLNCRVYCLSTEQACRVLSLLETIVIGLVSEGPIGSGGSVGAGKGQRRLGDIELVSHQDLEDIWRWNATVPAAMEVCVHDLIADRTRQQPDAPAICAWDGELTYRELDELSTRLAHHLLGLGVGPAIIVPLCFEKSMWTPVAMLGVMKAGGASVALDTTQPEERLRTIIQQVQPSVVLASAANQDLAGRVGASTVVPVDGANLERFSAFPSTRLQPVDPCSRLYVVFTSGSTGTPKGAVITHVNFSSAIKHQQDALGFTSSARVFDFASYAFDVSWSNLLHTLTAGGCLCVPHEADCRRNIAHSMSKLRVNYAHLTPTVARLLNPLDVPSLQLLRLGGEPTTSTDVVAWTPQIEMINSYGPSECAVSVTIGRIGHLESRDPSIGAGFGCCTWVVDPVENDRLVPVGYTGELLIEGPIVGDGYLSNPGNTEASFVEDPAWLLRGGPDCPGRHGLLYKTGDLVRYNPDGTLVFIGRKDTQVKIRGQRVELGEVEHYVRQNLANNVESAVVAEVITPQGSTNPTLVAYLAIGKEAQGPQSNVQAALQRATQGLEDRLAEQLPGYMVPSSYIPVDEMPMTATGKTDRPRLREIGGALTLEQLAALQPSRGERQAPATEMERRLQGLWASVLGIDAVSIWADDSFLRIGGDSIGAMKLVGAAREWGVSFTVADVFRTRRLSDLARVVSEITPFYEDPPPVSLIDTRNGSGLP</sequence>
<dbReference type="InterPro" id="IPR023213">
    <property type="entry name" value="CAT-like_dom_sf"/>
</dbReference>
<dbReference type="FunFam" id="3.30.300.30:FF:000015">
    <property type="entry name" value="Nonribosomal peptide synthase SidD"/>
    <property type="match status" value="2"/>
</dbReference>
<dbReference type="Gene3D" id="3.40.50.12780">
    <property type="entry name" value="N-terminal domain of ligase-like"/>
    <property type="match status" value="2"/>
</dbReference>
<dbReference type="PANTHER" id="PTHR45527:SF1">
    <property type="entry name" value="FATTY ACID SYNTHASE"/>
    <property type="match status" value="1"/>
</dbReference>